<dbReference type="Gene3D" id="3.40.50.720">
    <property type="entry name" value="NAD(P)-binding Rossmann-like Domain"/>
    <property type="match status" value="1"/>
</dbReference>
<dbReference type="SUPFAM" id="SSF51735">
    <property type="entry name" value="NAD(P)-binding Rossmann-fold domains"/>
    <property type="match status" value="1"/>
</dbReference>
<dbReference type="PANTHER" id="PTHR44147:SF2">
    <property type="entry name" value="DEHYDROGENASE_REDUCTASE SDR FAMILY MEMBER 1"/>
    <property type="match status" value="1"/>
</dbReference>
<dbReference type="Pfam" id="PF00106">
    <property type="entry name" value="adh_short"/>
    <property type="match status" value="1"/>
</dbReference>
<organism evidence="1 2">
    <name type="scientific">Paenibacillus profundus</name>
    <dbReference type="NCBI Taxonomy" id="1173085"/>
    <lineage>
        <taxon>Bacteria</taxon>
        <taxon>Bacillati</taxon>
        <taxon>Bacillota</taxon>
        <taxon>Bacilli</taxon>
        <taxon>Bacillales</taxon>
        <taxon>Paenibacillaceae</taxon>
        <taxon>Paenibacillus</taxon>
    </lineage>
</organism>
<dbReference type="NCBIfam" id="NF006159">
    <property type="entry name" value="PRK08303.1"/>
    <property type="match status" value="1"/>
</dbReference>
<dbReference type="InterPro" id="IPR002347">
    <property type="entry name" value="SDR_fam"/>
</dbReference>
<protein>
    <submittedName>
        <fullName evidence="1">SDR family NAD(P)-dependent oxidoreductase</fullName>
    </submittedName>
</protein>
<dbReference type="RefSeq" id="WP_233697436.1">
    <property type="nucleotide sequence ID" value="NZ_JAJNBZ010000012.1"/>
</dbReference>
<evidence type="ECO:0000313" key="2">
    <source>
        <dbReference type="Proteomes" id="UP001199916"/>
    </source>
</evidence>
<dbReference type="InterPro" id="IPR036291">
    <property type="entry name" value="NAD(P)-bd_dom_sf"/>
</dbReference>
<name>A0ABS8YGU0_9BACL</name>
<comment type="caution">
    <text evidence="1">The sequence shown here is derived from an EMBL/GenBank/DDBJ whole genome shotgun (WGS) entry which is preliminary data.</text>
</comment>
<sequence>MMPLRNQVAVVAGATRGAGRGIAAMLGEAGATVYCTGRSVRGQLSSMGRSETIEDTAEMVTANGGKGIPVRVDHTVEEEVKALFERIKEEQNGQLDILVNDVWGGDPLTEWGKGFWEHSLANGLLMQQRAVQSHVMTSYYGAPLMVARRQGLIIEITDGTDYRYRGNMYYSLAKVSAIHLAAAMAEDLRPHGVAAVAVTPGFLRSEAMLEHFGVSEDNWREAGKQEPHFLMSETPTYIGRAVAALAADPDRMDKSGQSFSTWGLSDEYGFTDADGGRPHWGKYAAEQGF</sequence>
<dbReference type="EMBL" id="JAJNBZ010000012">
    <property type="protein sequence ID" value="MCE5170792.1"/>
    <property type="molecule type" value="Genomic_DNA"/>
</dbReference>
<dbReference type="PANTHER" id="PTHR44147">
    <property type="entry name" value="DEHYDROGENASE/REDUCTASE SDR FAMILY MEMBER 1"/>
    <property type="match status" value="1"/>
</dbReference>
<gene>
    <name evidence="1" type="ORF">LQV63_15915</name>
</gene>
<accession>A0ABS8YGU0</accession>
<proteinExistence type="predicted"/>
<dbReference type="Proteomes" id="UP001199916">
    <property type="component" value="Unassembled WGS sequence"/>
</dbReference>
<keyword evidence="2" id="KW-1185">Reference proteome</keyword>
<dbReference type="PRINTS" id="PR00081">
    <property type="entry name" value="GDHRDH"/>
</dbReference>
<evidence type="ECO:0000313" key="1">
    <source>
        <dbReference type="EMBL" id="MCE5170792.1"/>
    </source>
</evidence>
<reference evidence="1 2" key="1">
    <citation type="submission" date="2021-11" db="EMBL/GenBank/DDBJ databases">
        <title>Draft genome sequence of Paenibacillus profundus YoMME, a new Gram-positive bacteria with exoelectrogenic properties.</title>
        <authorList>
            <person name="Hubenova Y."/>
            <person name="Hubenova E."/>
            <person name="Manasiev Y."/>
            <person name="Peykov S."/>
            <person name="Mitov M."/>
        </authorList>
    </citation>
    <scope>NUCLEOTIDE SEQUENCE [LARGE SCALE GENOMIC DNA]</scope>
    <source>
        <strain evidence="1 2">YoMME</strain>
    </source>
</reference>